<gene>
    <name evidence="1" type="ORF">O6H91_06G021100</name>
</gene>
<organism evidence="1 2">
    <name type="scientific">Diphasiastrum complanatum</name>
    <name type="common">Issler's clubmoss</name>
    <name type="synonym">Lycopodium complanatum</name>
    <dbReference type="NCBI Taxonomy" id="34168"/>
    <lineage>
        <taxon>Eukaryota</taxon>
        <taxon>Viridiplantae</taxon>
        <taxon>Streptophyta</taxon>
        <taxon>Embryophyta</taxon>
        <taxon>Tracheophyta</taxon>
        <taxon>Lycopodiopsida</taxon>
        <taxon>Lycopodiales</taxon>
        <taxon>Lycopodiaceae</taxon>
        <taxon>Lycopodioideae</taxon>
        <taxon>Diphasiastrum</taxon>
    </lineage>
</organism>
<reference evidence="2" key="1">
    <citation type="journal article" date="2024" name="Proc. Natl. Acad. Sci. U.S.A.">
        <title>Extraordinary preservation of gene collinearity over three hundred million years revealed in homosporous lycophytes.</title>
        <authorList>
            <person name="Li C."/>
            <person name="Wickell D."/>
            <person name="Kuo L.Y."/>
            <person name="Chen X."/>
            <person name="Nie B."/>
            <person name="Liao X."/>
            <person name="Peng D."/>
            <person name="Ji J."/>
            <person name="Jenkins J."/>
            <person name="Williams M."/>
            <person name="Shu S."/>
            <person name="Plott C."/>
            <person name="Barry K."/>
            <person name="Rajasekar S."/>
            <person name="Grimwood J."/>
            <person name="Han X."/>
            <person name="Sun S."/>
            <person name="Hou Z."/>
            <person name="He W."/>
            <person name="Dai G."/>
            <person name="Sun C."/>
            <person name="Schmutz J."/>
            <person name="Leebens-Mack J.H."/>
            <person name="Li F.W."/>
            <person name="Wang L."/>
        </authorList>
    </citation>
    <scope>NUCLEOTIDE SEQUENCE [LARGE SCALE GENOMIC DNA]</scope>
    <source>
        <strain evidence="2">cv. PW_Plant_1</strain>
    </source>
</reference>
<protein>
    <submittedName>
        <fullName evidence="1">Uncharacterized protein</fullName>
    </submittedName>
</protein>
<sequence length="859" mass="97156">MPSRHLGELPSAPVSIQSHVSHNHYRSISVGVIVGIALVGGAGALIAILLLLLILRRRHKISKTSPSDAPFLKLKRFSYWELKWATGKFSEAFRLGQGGFGTVYRAVLRNGQAVAVKRLDTSSLQGEREFQNEISVIGKVNSPHIVSLLGFCIHGRRKLLVYEYMENKSLQEALFDENYPVTLDWSKRFKIILDTANALAFLHTKCDSPIIHGDIKPSNILLDENFSARIADFGLARVKSEISGGELPEQELIERDRCRRQRVARDKERRHRNNLEASKGKEAEQNVASCEAFGSERGKNLSSELEQQSKALSPPSQFLQDNDEEPVKEADGNEKKAGEPDMEEVRNEEQPVGQMETFRFDEENLCTKSPDDPAVELRSGEDDDSSKVSPSPCEEETEGDNFSKISQSEECRSEISQDSGLELSWGAKNGKVSPKKKASRDWWWKQESSGDFSLKDYIVDWVACDATKEGSKSRDWSWTDDKSVGGVSQDSKSEERKKERRVVRSGSLEWWAECDGNSTEFKNRVKKQQKCKSRDMGRCQQHSNAESEELRKGEWSSREWWKDELSGEFYKKSRELRGSDFRSRDRRDTSMSEESFRFNFTGDLSQSKDTTGNQGRRRVRTRSREWWSGELSRGRESWNGEALSRREKNFHCGSWSREIGDELCQVKEELSWEKRHDRSRSRSREWWSGDLFSRSGVSSTPSMRGTICYVAPEYGGGGILSEKSDVYSFGVLMLVIVSGRRPLQVVASAFSEFERANLISWARHAAHAGRILDIVDASMHGEYLKTQVTLCISLALLCLQRLPAVRPTMAEVAKILAGQTQLPQLPTEFSPSPPSGVSPYKTHRKVSADQVSIDLPLLL</sequence>
<comment type="caution">
    <text evidence="1">The sequence shown here is derived from an EMBL/GenBank/DDBJ whole genome shotgun (WGS) entry which is preliminary data.</text>
</comment>
<evidence type="ECO:0000313" key="1">
    <source>
        <dbReference type="EMBL" id="KAJ7551584.1"/>
    </source>
</evidence>
<dbReference type="EMBL" id="CM055097">
    <property type="protein sequence ID" value="KAJ7551584.1"/>
    <property type="molecule type" value="Genomic_DNA"/>
</dbReference>
<accession>A0ACC2DBF7</accession>
<name>A0ACC2DBF7_DIPCM</name>
<proteinExistence type="predicted"/>
<evidence type="ECO:0000313" key="2">
    <source>
        <dbReference type="Proteomes" id="UP001162992"/>
    </source>
</evidence>
<keyword evidence="2" id="KW-1185">Reference proteome</keyword>
<dbReference type="Proteomes" id="UP001162992">
    <property type="component" value="Chromosome 6"/>
</dbReference>